<dbReference type="AlphaFoldDB" id="A0A8J2H6R8"/>
<dbReference type="Gene3D" id="3.80.10.10">
    <property type="entry name" value="Ribonuclease Inhibitor"/>
    <property type="match status" value="1"/>
</dbReference>
<name>A0A8J2H6R8_COTCN</name>
<comment type="caution">
    <text evidence="1">The sequence shown here is derived from an EMBL/GenBank/DDBJ whole genome shotgun (WGS) entry which is preliminary data.</text>
</comment>
<gene>
    <name evidence="1" type="ORF">HICCMSTLAB_LOCUS3028</name>
</gene>
<dbReference type="InterPro" id="IPR006553">
    <property type="entry name" value="Leu-rich_rpt_Cys-con_subtyp"/>
</dbReference>
<dbReference type="InterPro" id="IPR032675">
    <property type="entry name" value="LRR_dom_sf"/>
</dbReference>
<dbReference type="SUPFAM" id="SSF52047">
    <property type="entry name" value="RNI-like"/>
    <property type="match status" value="1"/>
</dbReference>
<reference evidence="1" key="1">
    <citation type="submission" date="2021-04" db="EMBL/GenBank/DDBJ databases">
        <authorList>
            <person name="Chebbi M.A.C M."/>
        </authorList>
    </citation>
    <scope>NUCLEOTIDE SEQUENCE</scope>
</reference>
<evidence type="ECO:0000313" key="1">
    <source>
        <dbReference type="EMBL" id="CAG5079502.1"/>
    </source>
</evidence>
<keyword evidence="2" id="KW-1185">Reference proteome</keyword>
<dbReference type="OrthoDB" id="5859291at2759"/>
<proteinExistence type="predicted"/>
<protein>
    <submittedName>
        <fullName evidence="1">Mitochondrial (Bos taurus)</fullName>
    </submittedName>
</protein>
<organism evidence="1 2">
    <name type="scientific">Cotesia congregata</name>
    <name type="common">Parasitoid wasp</name>
    <name type="synonym">Apanteles congregatus</name>
    <dbReference type="NCBI Taxonomy" id="51543"/>
    <lineage>
        <taxon>Eukaryota</taxon>
        <taxon>Metazoa</taxon>
        <taxon>Ecdysozoa</taxon>
        <taxon>Arthropoda</taxon>
        <taxon>Hexapoda</taxon>
        <taxon>Insecta</taxon>
        <taxon>Pterygota</taxon>
        <taxon>Neoptera</taxon>
        <taxon>Endopterygota</taxon>
        <taxon>Hymenoptera</taxon>
        <taxon>Apocrita</taxon>
        <taxon>Ichneumonoidea</taxon>
        <taxon>Braconidae</taxon>
        <taxon>Microgastrinae</taxon>
        <taxon>Cotesia</taxon>
    </lineage>
</organism>
<sequence>MVIILNSINKLNLPLKRSFFGWLIPVFNNVSKKKIQELGPNVACAEWLIRNGAAVKWKKISNNESRIDDKYLNNYDNLPKVSGGMEYVIYGVDATDSGISHEGFPHFDGCKYIAEMKLVNCLYVGNQALNYLNLLKNSLEYLQIENCGLITDEGLHSLTELTNLKTLKLRNLPAIKDKNLIQDKLCNELKGCKVIYE</sequence>
<dbReference type="EMBL" id="CAJNRD030001117">
    <property type="protein sequence ID" value="CAG5079502.1"/>
    <property type="molecule type" value="Genomic_DNA"/>
</dbReference>
<dbReference type="SMART" id="SM00367">
    <property type="entry name" value="LRR_CC"/>
    <property type="match status" value="2"/>
</dbReference>
<evidence type="ECO:0000313" key="2">
    <source>
        <dbReference type="Proteomes" id="UP000786811"/>
    </source>
</evidence>
<dbReference type="Proteomes" id="UP000786811">
    <property type="component" value="Unassembled WGS sequence"/>
</dbReference>
<accession>A0A8J2H6R8</accession>